<feature type="compositionally biased region" description="Low complexity" evidence="1">
    <location>
        <begin position="192"/>
        <end position="201"/>
    </location>
</feature>
<feature type="compositionally biased region" description="Low complexity" evidence="1">
    <location>
        <begin position="124"/>
        <end position="138"/>
    </location>
</feature>
<feature type="compositionally biased region" description="Polar residues" evidence="1">
    <location>
        <begin position="1002"/>
        <end position="1012"/>
    </location>
</feature>
<name>A0A1V6RP63_9EURO</name>
<evidence type="ECO:0000256" key="1">
    <source>
        <dbReference type="SAM" id="MobiDB-lite"/>
    </source>
</evidence>
<keyword evidence="3" id="KW-1185">Reference proteome</keyword>
<organism evidence="2 3">
    <name type="scientific">Penicillium solitum</name>
    <dbReference type="NCBI Taxonomy" id="60172"/>
    <lineage>
        <taxon>Eukaryota</taxon>
        <taxon>Fungi</taxon>
        <taxon>Dikarya</taxon>
        <taxon>Ascomycota</taxon>
        <taxon>Pezizomycotina</taxon>
        <taxon>Eurotiomycetes</taxon>
        <taxon>Eurotiomycetidae</taxon>
        <taxon>Eurotiales</taxon>
        <taxon>Aspergillaceae</taxon>
        <taxon>Penicillium</taxon>
    </lineage>
</organism>
<dbReference type="AlphaFoldDB" id="A0A1V6RP63"/>
<feature type="compositionally biased region" description="Basic and acidic residues" evidence="1">
    <location>
        <begin position="989"/>
        <end position="1001"/>
    </location>
</feature>
<feature type="compositionally biased region" description="Basic residues" evidence="1">
    <location>
        <begin position="165"/>
        <end position="177"/>
    </location>
</feature>
<dbReference type="STRING" id="60172.A0A1V6RP63"/>
<evidence type="ECO:0000313" key="2">
    <source>
        <dbReference type="EMBL" id="OQE03426.1"/>
    </source>
</evidence>
<dbReference type="PANTHER" id="PTHR37988">
    <property type="entry name" value="UPF0592 MEMBRANE PROTEIN C7D4.03C"/>
    <property type="match status" value="1"/>
</dbReference>
<dbReference type="Proteomes" id="UP000191612">
    <property type="component" value="Unassembled WGS sequence"/>
</dbReference>
<dbReference type="EMBL" id="MDYO01000001">
    <property type="protein sequence ID" value="OQE03426.1"/>
    <property type="molecule type" value="Genomic_DNA"/>
</dbReference>
<comment type="caution">
    <text evidence="2">The sequence shown here is derived from an EMBL/GenBank/DDBJ whole genome shotgun (WGS) entry which is preliminary data.</text>
</comment>
<accession>A0A1V6RP63</accession>
<reference evidence="3" key="1">
    <citation type="journal article" date="2017" name="Nat. Microbiol.">
        <title>Global analysis of biosynthetic gene clusters reveals vast potential of secondary metabolite production in Penicillium species.</title>
        <authorList>
            <person name="Nielsen J.C."/>
            <person name="Grijseels S."/>
            <person name="Prigent S."/>
            <person name="Ji B."/>
            <person name="Dainat J."/>
            <person name="Nielsen K.F."/>
            <person name="Frisvad J.C."/>
            <person name="Workman M."/>
            <person name="Nielsen J."/>
        </authorList>
    </citation>
    <scope>NUCLEOTIDE SEQUENCE [LARGE SCALE GENOMIC DNA]</scope>
    <source>
        <strain evidence="3">IBT 29525</strain>
    </source>
</reference>
<dbReference type="Pfam" id="PF08578">
    <property type="entry name" value="DUF1765"/>
    <property type="match status" value="1"/>
</dbReference>
<feature type="compositionally biased region" description="Low complexity" evidence="1">
    <location>
        <begin position="903"/>
        <end position="922"/>
    </location>
</feature>
<feature type="compositionally biased region" description="Low complexity" evidence="1">
    <location>
        <begin position="1022"/>
        <end position="1037"/>
    </location>
</feature>
<feature type="region of interest" description="Disordered" evidence="1">
    <location>
        <begin position="51"/>
        <end position="204"/>
    </location>
</feature>
<feature type="region of interest" description="Disordered" evidence="1">
    <location>
        <begin position="1"/>
        <end position="36"/>
    </location>
</feature>
<feature type="region of interest" description="Disordered" evidence="1">
    <location>
        <begin position="897"/>
        <end position="950"/>
    </location>
</feature>
<protein>
    <recommendedName>
        <fullName evidence="4">DUF1765-domain-containing protein</fullName>
    </recommendedName>
</protein>
<feature type="region of interest" description="Disordered" evidence="1">
    <location>
        <begin position="989"/>
        <end position="1057"/>
    </location>
</feature>
<evidence type="ECO:0000313" key="3">
    <source>
        <dbReference type="Proteomes" id="UP000191612"/>
    </source>
</evidence>
<dbReference type="PANTHER" id="PTHR37988:SF1">
    <property type="entry name" value="UPF0592 MEMBRANE PROTEIN C7D4.03C"/>
    <property type="match status" value="1"/>
</dbReference>
<sequence>MSSPSPETNDDQNPELSRAASYTDLPSQTATEPVLRRTFSDYAVPTLAESPTKETVAAGKDILRRTSLRSKDKSKPAPVSRFTLSSSEDLKDADSHVPETRAPEPAVRPSKSRSMSGRIVSLARKPWGSSSRSPSPSAKRSKQQDSQSPTRFGSRKTEDDQSQPSRRRTILYKRPRRPMLAVVAKGPEDNPDSPNSPSGNSLRHRSSFEKFTASLSVSTPVLPPMPKGAAETAAAYANSGTDHTRKKDELWGIFRGLEADFQKFQAKSSSLKANVIRTSLLPFLSRHHLHTSCKNLRPEDLDRRVNILNKWWIGMLEMLNGKHNQSISGTDRPVFLEAIVGIMARPEWRIPFPMAQNGSGPTESLKYASTSVSETSDGSGSSGSDFLVESIHHNIRNVFIQNLLSQMAFVVERMSMRHAPASLVAFCGKVCAYAFFFCPGVPEILVRLWSTPPNTFRRILSESAGSRTGNMRACTQELALCFPPALRPLAFHSPAPLLRYLRQKPELPLNTTPINWNRPWIARWAGRDTDLFFVFVKYIHILYAEYLPPGTEKAKRILAPGLLIVHAQLLLVLEDTIYKQSAQQGSDNPHTAAAITFDDFIESPDASASTQHLRSGSNTHRSMAENRLIILLRDLLSESSVEPNRARLLFAESFCGIIKAAAQKMSLFDHNACFLLCDFLEEVIPIITRYAQSIETELFDWGFWLDVCRQMMQSHNSLTEVRVFSFLFCIWGTWTATEERKASICLDFLLHERVFYHYFNHWSPMVRAYFHRLLCWRVGRFNTEPSSLDSNVYELLSDRLLRVWEYYVGFQSKAEEDMTAPLSSAPCTPAPGRRIIIIRCENQLSPVNLFVSFDRVVPPVPSDQLTSHRRTGSSDSNGSDGQPAKKRWGILKAMFGSSSNTRSADGVSSSSSSDDSENSASDPTMTADSKCMDEHEQTPTTSMEEIIRPKAPHQPFFFKFSLEWMDRPQWPTKNKRLFTPCLPVASQLHVEHRRSPDKSDYDTASENPGQSDLENDEQEPNTLTTDQDTPTQPTLDTWPRTPTTKNSPLPELPSQPSYDHLVPSKYAGRALAEWAHIVSECDSFFARRRDEGVPSDRMVETPTLGVESFRK</sequence>
<evidence type="ECO:0008006" key="4">
    <source>
        <dbReference type="Google" id="ProtNLM"/>
    </source>
</evidence>
<gene>
    <name evidence="2" type="ORF">PENSOL_c001G04067</name>
</gene>
<feature type="region of interest" description="Disordered" evidence="1">
    <location>
        <begin position="861"/>
        <end position="884"/>
    </location>
</feature>
<proteinExistence type="predicted"/>
<feature type="compositionally biased region" description="Basic and acidic residues" evidence="1">
    <location>
        <begin position="88"/>
        <end position="102"/>
    </location>
</feature>
<dbReference type="InterPro" id="IPR013887">
    <property type="entry name" value="UPF0592"/>
</dbReference>
<feature type="compositionally biased region" description="Basic and acidic residues" evidence="1">
    <location>
        <begin position="61"/>
        <end position="75"/>
    </location>
</feature>